<dbReference type="AlphaFoldDB" id="A0A5B0RTM4"/>
<evidence type="ECO:0000256" key="1">
    <source>
        <dbReference type="SAM" id="MobiDB-lite"/>
    </source>
</evidence>
<comment type="caution">
    <text evidence="3">The sequence shown here is derived from an EMBL/GenBank/DDBJ whole genome shotgun (WGS) entry which is preliminary data.</text>
</comment>
<evidence type="ECO:0000313" key="5">
    <source>
        <dbReference type="Proteomes" id="UP000325313"/>
    </source>
</evidence>
<protein>
    <submittedName>
        <fullName evidence="3">Uncharacterized protein</fullName>
    </submittedName>
</protein>
<evidence type="ECO:0000313" key="4">
    <source>
        <dbReference type="Proteomes" id="UP000324748"/>
    </source>
</evidence>
<sequence>MSASPSELNAANALASMLSNPSPSPSGHSADSTLTELSEELVLPPIAELRPSSYLQANMGAILELGPSGLDDALGFVPLINSAPLTPTSLVSDKESDTSTENAPRAEENEDHNLPQEASEAGHPEPGTEEFSEVVPASHGYHPLCYLVCLIYQGAAPPTCHTMLTLRCRGLTPNRLPLTVDPSMPKWYKKEPCAPRAAASRRDFMITSIYSTLFPTVLLRAPGSVVALRANGCIAR</sequence>
<evidence type="ECO:0000313" key="2">
    <source>
        <dbReference type="EMBL" id="KAA1066293.1"/>
    </source>
</evidence>
<dbReference type="EMBL" id="VSWC01000196">
    <property type="protein sequence ID" value="KAA1066293.1"/>
    <property type="molecule type" value="Genomic_DNA"/>
</dbReference>
<feature type="compositionally biased region" description="Basic and acidic residues" evidence="1">
    <location>
        <begin position="104"/>
        <end position="114"/>
    </location>
</feature>
<keyword evidence="4" id="KW-1185">Reference proteome</keyword>
<reference evidence="4 5" key="1">
    <citation type="submission" date="2019-05" db="EMBL/GenBank/DDBJ databases">
        <title>Emergence of the Ug99 lineage of the wheat stem rust pathogen through somatic hybridization.</title>
        <authorList>
            <person name="Li F."/>
            <person name="Upadhyaya N.M."/>
            <person name="Sperschneider J."/>
            <person name="Matny O."/>
            <person name="Nguyen-Phuc H."/>
            <person name="Mago R."/>
            <person name="Raley C."/>
            <person name="Miller M.E."/>
            <person name="Silverstein K.A.T."/>
            <person name="Henningsen E."/>
            <person name="Hirsch C.D."/>
            <person name="Visser B."/>
            <person name="Pretorius Z.A."/>
            <person name="Steffenson B.J."/>
            <person name="Schwessinger B."/>
            <person name="Dodds P.N."/>
            <person name="Figueroa M."/>
        </authorList>
    </citation>
    <scope>NUCLEOTIDE SEQUENCE [LARGE SCALE GENOMIC DNA]</scope>
    <source>
        <strain evidence="2">21-0</strain>
        <strain evidence="3 5">Ug99</strain>
    </source>
</reference>
<accession>A0A5B0RTM4</accession>
<dbReference type="Proteomes" id="UP000325313">
    <property type="component" value="Unassembled WGS sequence"/>
</dbReference>
<proteinExistence type="predicted"/>
<name>A0A5B0RTM4_PUCGR</name>
<feature type="compositionally biased region" description="Low complexity" evidence="1">
    <location>
        <begin position="1"/>
        <end position="21"/>
    </location>
</feature>
<feature type="region of interest" description="Disordered" evidence="1">
    <location>
        <begin position="86"/>
        <end position="134"/>
    </location>
</feature>
<evidence type="ECO:0000313" key="3">
    <source>
        <dbReference type="EMBL" id="KAA1128385.1"/>
    </source>
</evidence>
<feature type="region of interest" description="Disordered" evidence="1">
    <location>
        <begin position="1"/>
        <end position="36"/>
    </location>
</feature>
<dbReference type="EMBL" id="VDEP01000142">
    <property type="protein sequence ID" value="KAA1128385.1"/>
    <property type="molecule type" value="Genomic_DNA"/>
</dbReference>
<organism evidence="3 5">
    <name type="scientific">Puccinia graminis f. sp. tritici</name>
    <dbReference type="NCBI Taxonomy" id="56615"/>
    <lineage>
        <taxon>Eukaryota</taxon>
        <taxon>Fungi</taxon>
        <taxon>Dikarya</taxon>
        <taxon>Basidiomycota</taxon>
        <taxon>Pucciniomycotina</taxon>
        <taxon>Pucciniomycetes</taxon>
        <taxon>Pucciniales</taxon>
        <taxon>Pucciniaceae</taxon>
        <taxon>Puccinia</taxon>
    </lineage>
</organism>
<gene>
    <name evidence="2" type="ORF">PGT21_027772</name>
    <name evidence="3" type="ORF">PGTUg99_018851</name>
</gene>
<dbReference type="Proteomes" id="UP000324748">
    <property type="component" value="Unassembled WGS sequence"/>
</dbReference>